<gene>
    <name evidence="1" type="ORF">RJ40_05825</name>
</gene>
<sequence>MSLQVTVAAPFKQMHKGEMERSQFVFFLALDRKWMNVDQANAVLRLAEEAGMVKVGEGIVSPLFDVSAVAIPLGFRPGPEVFDAPDPCHDLVERIAAAVEREPGEVVAEMNQVIDEEFDGKLRAGAAAVLLARRYGVEWNDLLPEIRKGVTGKK</sequence>
<organism evidence="1 2">
    <name type="scientific">Methanofollis aquaemaris</name>
    <dbReference type="NCBI Taxonomy" id="126734"/>
    <lineage>
        <taxon>Archaea</taxon>
        <taxon>Methanobacteriati</taxon>
        <taxon>Methanobacteriota</taxon>
        <taxon>Stenosarchaea group</taxon>
        <taxon>Methanomicrobia</taxon>
        <taxon>Methanomicrobiales</taxon>
        <taxon>Methanomicrobiaceae</taxon>
        <taxon>Methanofollis</taxon>
    </lineage>
</organism>
<dbReference type="RefSeq" id="WP_265582419.1">
    <property type="nucleotide sequence ID" value="NZ_CP036172.1"/>
</dbReference>
<dbReference type="Proteomes" id="UP001042704">
    <property type="component" value="Chromosome"/>
</dbReference>
<dbReference type="InterPro" id="IPR018716">
    <property type="entry name" value="DUF2240"/>
</dbReference>
<reference evidence="1" key="2">
    <citation type="submission" date="2019-02" db="EMBL/GenBank/DDBJ databases">
        <authorList>
            <person name="Chen S.-C."/>
            <person name="Chien H.-H."/>
            <person name="Lai M.-C."/>
        </authorList>
    </citation>
    <scope>NUCLEOTIDE SEQUENCE</scope>
    <source>
        <strain evidence="1">N2F9704</strain>
    </source>
</reference>
<dbReference type="EMBL" id="CP036172">
    <property type="protein sequence ID" value="QSZ67047.1"/>
    <property type="molecule type" value="Genomic_DNA"/>
</dbReference>
<evidence type="ECO:0000313" key="1">
    <source>
        <dbReference type="EMBL" id="QSZ67047.1"/>
    </source>
</evidence>
<evidence type="ECO:0000313" key="2">
    <source>
        <dbReference type="Proteomes" id="UP001042704"/>
    </source>
</evidence>
<dbReference type="KEGG" id="maqe:RJ40_05825"/>
<dbReference type="Pfam" id="PF09999">
    <property type="entry name" value="DUF2240"/>
    <property type="match status" value="1"/>
</dbReference>
<dbReference type="AlphaFoldDB" id="A0A8A3S439"/>
<accession>A0A8A3S439</accession>
<keyword evidence="2" id="KW-1185">Reference proteome</keyword>
<dbReference type="GeneID" id="76423860"/>
<proteinExistence type="predicted"/>
<protein>
    <submittedName>
        <fullName evidence="1">DUF2240 family protein</fullName>
    </submittedName>
</protein>
<reference evidence="1" key="1">
    <citation type="journal article" date="2001" name="Int. J. Syst. Evol. Microbiol.">
        <title>Methanofollis aquaemaris sp. nov., a methanogen isolated from an aquaculture fish pond.</title>
        <authorList>
            <person name="Lai M.C."/>
            <person name="Chen S.C."/>
        </authorList>
    </citation>
    <scope>NUCLEOTIDE SEQUENCE</scope>
    <source>
        <strain evidence="1">N2F9704</strain>
    </source>
</reference>
<name>A0A8A3S439_9EURY</name>